<dbReference type="InterPro" id="IPR002509">
    <property type="entry name" value="NODB_dom"/>
</dbReference>
<evidence type="ECO:0000313" key="2">
    <source>
        <dbReference type="EMBL" id="ETW94105.1"/>
    </source>
</evidence>
<dbReference type="Pfam" id="PF01522">
    <property type="entry name" value="Polysacc_deac_1"/>
    <property type="match status" value="1"/>
</dbReference>
<dbReference type="AlphaFoldDB" id="W4L8S4"/>
<evidence type="ECO:0000259" key="1">
    <source>
        <dbReference type="Pfam" id="PF01522"/>
    </source>
</evidence>
<dbReference type="PANTHER" id="PTHR47561">
    <property type="entry name" value="POLYSACCHARIDE DEACETYLASE FAMILY PROTEIN (AFU_ORTHOLOGUE AFUA_6G05030)"/>
    <property type="match status" value="1"/>
</dbReference>
<feature type="non-terminal residue" evidence="2">
    <location>
        <position position="158"/>
    </location>
</feature>
<dbReference type="GO" id="GO:0005975">
    <property type="term" value="P:carbohydrate metabolic process"/>
    <property type="evidence" value="ECO:0007669"/>
    <property type="project" value="InterPro"/>
</dbReference>
<dbReference type="InterPro" id="IPR011330">
    <property type="entry name" value="Glyco_hydro/deAcase_b/a-brl"/>
</dbReference>
<dbReference type="Proteomes" id="UP000019140">
    <property type="component" value="Unassembled WGS sequence"/>
</dbReference>
<gene>
    <name evidence="2" type="ORF">ETSY2_50320</name>
</gene>
<accession>W4L8S4</accession>
<reference evidence="2 3" key="1">
    <citation type="journal article" date="2014" name="Nature">
        <title>An environmental bacterial taxon with a large and distinct metabolic repertoire.</title>
        <authorList>
            <person name="Wilson M.C."/>
            <person name="Mori T."/>
            <person name="Ruckert C."/>
            <person name="Uria A.R."/>
            <person name="Helf M.J."/>
            <person name="Takada K."/>
            <person name="Gernert C."/>
            <person name="Steffens U.A."/>
            <person name="Heycke N."/>
            <person name="Schmitt S."/>
            <person name="Rinke C."/>
            <person name="Helfrich E.J."/>
            <person name="Brachmann A.O."/>
            <person name="Gurgui C."/>
            <person name="Wakimoto T."/>
            <person name="Kracht M."/>
            <person name="Crusemann M."/>
            <person name="Hentschel U."/>
            <person name="Abe I."/>
            <person name="Matsunaga S."/>
            <person name="Kalinowski J."/>
            <person name="Takeyama H."/>
            <person name="Piel J."/>
        </authorList>
    </citation>
    <scope>NUCLEOTIDE SEQUENCE [LARGE SCALE GENOMIC DNA]</scope>
    <source>
        <strain evidence="3">TSY2</strain>
    </source>
</reference>
<dbReference type="SUPFAM" id="SSF88713">
    <property type="entry name" value="Glycoside hydrolase/deacetylase"/>
    <property type="match status" value="1"/>
</dbReference>
<dbReference type="EMBL" id="AZHX01002524">
    <property type="protein sequence ID" value="ETW94105.1"/>
    <property type="molecule type" value="Genomic_DNA"/>
</dbReference>
<evidence type="ECO:0000313" key="3">
    <source>
        <dbReference type="Proteomes" id="UP000019140"/>
    </source>
</evidence>
<dbReference type="PANTHER" id="PTHR47561:SF1">
    <property type="entry name" value="POLYSACCHARIDE DEACETYLASE FAMILY PROTEIN (AFU_ORTHOLOGUE AFUA_6G05030)"/>
    <property type="match status" value="1"/>
</dbReference>
<keyword evidence="3" id="KW-1185">Reference proteome</keyword>
<protein>
    <recommendedName>
        <fullName evidence="1">NodB homology domain-containing protein</fullName>
    </recommendedName>
</protein>
<feature type="domain" description="NodB homology" evidence="1">
    <location>
        <begin position="18"/>
        <end position="126"/>
    </location>
</feature>
<name>W4L8S4_9BACT</name>
<organism evidence="2 3">
    <name type="scientific">Candidatus Entotheonella gemina</name>
    <dbReference type="NCBI Taxonomy" id="1429439"/>
    <lineage>
        <taxon>Bacteria</taxon>
        <taxon>Pseudomonadati</taxon>
        <taxon>Nitrospinota/Tectimicrobiota group</taxon>
        <taxon>Candidatus Tectimicrobiota</taxon>
        <taxon>Candidatus Entotheonellia</taxon>
        <taxon>Candidatus Entotheonellales</taxon>
        <taxon>Candidatus Entotheonellaceae</taxon>
        <taxon>Candidatus Entotheonella</taxon>
    </lineage>
</organism>
<sequence length="158" mass="17601">MDCDPIMFTVDLEADWGGSATHAVREVLPPFLQLLDRYQVTATFFVVADLIPYMRHAIAADGPHEVGSHGLTHTLLTRLDRAGIVFEVAESKRLLEAAGYRVSGFRAPYFRSPPMLPHLLTQAGYAYDASDGSVYPRLPRHRNTVRPRSIETPLPQVS</sequence>
<comment type="caution">
    <text evidence="2">The sequence shown here is derived from an EMBL/GenBank/DDBJ whole genome shotgun (WGS) entry which is preliminary data.</text>
</comment>
<dbReference type="GO" id="GO:0016810">
    <property type="term" value="F:hydrolase activity, acting on carbon-nitrogen (but not peptide) bonds"/>
    <property type="evidence" value="ECO:0007669"/>
    <property type="project" value="InterPro"/>
</dbReference>
<dbReference type="Gene3D" id="3.20.20.370">
    <property type="entry name" value="Glycoside hydrolase/deacetylase"/>
    <property type="match status" value="1"/>
</dbReference>
<dbReference type="HOGENOM" id="CLU_1681568_0_0_7"/>
<proteinExistence type="predicted"/>